<evidence type="ECO:0000256" key="1">
    <source>
        <dbReference type="SAM" id="MobiDB-lite"/>
    </source>
</evidence>
<dbReference type="OrthoDB" id="9795789at2"/>
<feature type="compositionally biased region" description="Polar residues" evidence="1">
    <location>
        <begin position="1"/>
        <end position="10"/>
    </location>
</feature>
<protein>
    <submittedName>
        <fullName evidence="2">Uncharacterized protein</fullName>
    </submittedName>
</protein>
<sequence>MSSSDWSPKSGTPGGWENSATGCWVQVTNGSLTPDQADLTAGDRAASISFIEKSLGSPIDPASFVDVPFATADLTMYTEDQDIADAVLVYTDSEGLSGFFQARVFADLAEGAMVMGFCPDQTSVDTLIAEDLPAFYRIGLVAGTD</sequence>
<evidence type="ECO:0000313" key="3">
    <source>
        <dbReference type="Proteomes" id="UP000291259"/>
    </source>
</evidence>
<keyword evidence="3" id="KW-1185">Reference proteome</keyword>
<proteinExistence type="predicted"/>
<dbReference type="RefSeq" id="WP_129189801.1">
    <property type="nucleotide sequence ID" value="NZ_CP035491.1"/>
</dbReference>
<evidence type="ECO:0000313" key="2">
    <source>
        <dbReference type="EMBL" id="QAY72987.1"/>
    </source>
</evidence>
<feature type="region of interest" description="Disordered" evidence="1">
    <location>
        <begin position="1"/>
        <end position="20"/>
    </location>
</feature>
<gene>
    <name evidence="2" type="ORF">ET445_06155</name>
</gene>
<reference evidence="2 3" key="1">
    <citation type="submission" date="2019-01" db="EMBL/GenBank/DDBJ databases">
        <title>Genome sequencing of strain FW100M-8.</title>
        <authorList>
            <person name="Heo J."/>
            <person name="Kim S.-J."/>
            <person name="Kim J.-S."/>
            <person name="Hong S.-B."/>
            <person name="Kwon S.-W."/>
        </authorList>
    </citation>
    <scope>NUCLEOTIDE SEQUENCE [LARGE SCALE GENOMIC DNA]</scope>
    <source>
        <strain evidence="2 3">FW100M-8</strain>
    </source>
</reference>
<dbReference type="AlphaFoldDB" id="A0A4P6FGL6"/>
<dbReference type="Proteomes" id="UP000291259">
    <property type="component" value="Chromosome"/>
</dbReference>
<accession>A0A4P6FGL6</accession>
<name>A0A4P6FGL6_9MICO</name>
<organism evidence="2 3">
    <name type="scientific">Agromyces protaetiae</name>
    <dbReference type="NCBI Taxonomy" id="2509455"/>
    <lineage>
        <taxon>Bacteria</taxon>
        <taxon>Bacillati</taxon>
        <taxon>Actinomycetota</taxon>
        <taxon>Actinomycetes</taxon>
        <taxon>Micrococcales</taxon>
        <taxon>Microbacteriaceae</taxon>
        <taxon>Agromyces</taxon>
    </lineage>
</organism>
<dbReference type="EMBL" id="CP035491">
    <property type="protein sequence ID" value="QAY72987.1"/>
    <property type="molecule type" value="Genomic_DNA"/>
</dbReference>
<dbReference type="KEGG" id="agf:ET445_06155"/>